<dbReference type="Proteomes" id="UP001500393">
    <property type="component" value="Unassembled WGS sequence"/>
</dbReference>
<organism evidence="3 4">
    <name type="scientific">Kribbella sancticallisti</name>
    <dbReference type="NCBI Taxonomy" id="460087"/>
    <lineage>
        <taxon>Bacteria</taxon>
        <taxon>Bacillati</taxon>
        <taxon>Actinomycetota</taxon>
        <taxon>Actinomycetes</taxon>
        <taxon>Propionibacteriales</taxon>
        <taxon>Kribbellaceae</taxon>
        <taxon>Kribbella</taxon>
    </lineage>
</organism>
<sequence>MLVERGAGELCTFDPGFGDDAVVTVAHPLVFARWHLGLVERPALRSGAIAVEGPRELCRALPTWNVYPDVRARRRAEHQRAPGSAPPPPPEAVSAVVRPLPRRQHGTTDVPWFGGRLVTPRDNDYDQAPTVWNGVVDRKPRYIAQCLTSSDVAAAIRFARPRTDASRARRRQVLWVAGWTAARPKKINAFKAADARLASTPHE</sequence>
<dbReference type="InterPro" id="IPR016167">
    <property type="entry name" value="FAD-bd_PCMH_sub1"/>
</dbReference>
<evidence type="ECO:0008006" key="5">
    <source>
        <dbReference type="Google" id="ProtNLM"/>
    </source>
</evidence>
<accession>A0ABN2DJG5</accession>
<proteinExistence type="predicted"/>
<reference evidence="3 4" key="1">
    <citation type="journal article" date="2019" name="Int. J. Syst. Evol. Microbiol.">
        <title>The Global Catalogue of Microorganisms (GCM) 10K type strain sequencing project: providing services to taxonomists for standard genome sequencing and annotation.</title>
        <authorList>
            <consortium name="The Broad Institute Genomics Platform"/>
            <consortium name="The Broad Institute Genome Sequencing Center for Infectious Disease"/>
            <person name="Wu L."/>
            <person name="Ma J."/>
        </authorList>
    </citation>
    <scope>NUCLEOTIDE SEQUENCE [LARGE SCALE GENOMIC DNA]</scope>
    <source>
        <strain evidence="3 4">JCM 14969</strain>
    </source>
</reference>
<dbReference type="Gene3D" id="3.30.43.10">
    <property type="entry name" value="Uridine Diphospho-n-acetylenolpyruvylglucosamine Reductase, domain 2"/>
    <property type="match status" value="1"/>
</dbReference>
<keyword evidence="1" id="KW-0560">Oxidoreductase</keyword>
<gene>
    <name evidence="3" type="ORF">GCM10009789_35450</name>
</gene>
<feature type="region of interest" description="Disordered" evidence="2">
    <location>
        <begin position="75"/>
        <end position="94"/>
    </location>
</feature>
<name>A0ABN2DJG5_9ACTN</name>
<evidence type="ECO:0000313" key="4">
    <source>
        <dbReference type="Proteomes" id="UP001500393"/>
    </source>
</evidence>
<comment type="caution">
    <text evidence="3">The sequence shown here is derived from an EMBL/GenBank/DDBJ whole genome shotgun (WGS) entry which is preliminary data.</text>
</comment>
<evidence type="ECO:0000313" key="3">
    <source>
        <dbReference type="EMBL" id="GAA1578763.1"/>
    </source>
</evidence>
<evidence type="ECO:0000256" key="2">
    <source>
        <dbReference type="SAM" id="MobiDB-lite"/>
    </source>
</evidence>
<protein>
    <recommendedName>
        <fullName evidence="5">Bacteriocin-protection, YdeI or OmpD-Associated</fullName>
    </recommendedName>
</protein>
<evidence type="ECO:0000256" key="1">
    <source>
        <dbReference type="ARBA" id="ARBA00023002"/>
    </source>
</evidence>
<dbReference type="EMBL" id="BAAAOS010000020">
    <property type="protein sequence ID" value="GAA1578763.1"/>
    <property type="molecule type" value="Genomic_DNA"/>
</dbReference>
<keyword evidence="4" id="KW-1185">Reference proteome</keyword>